<dbReference type="AlphaFoldDB" id="A0A1F8EFK6"/>
<proteinExistence type="predicted"/>
<keyword evidence="1" id="KW-0812">Transmembrane</keyword>
<sequence>MINKMTLSFLLYKKFFLKLMLVLWLIFSSGYIAWNIWSGFRFNLINQAYQQGVADAVNQLIGEAENTDCKPVHIFNKEQKKDIQLVNMNCLTKPE</sequence>
<dbReference type="Proteomes" id="UP000177594">
    <property type="component" value="Unassembled WGS sequence"/>
</dbReference>
<reference evidence="2 3" key="1">
    <citation type="journal article" date="2016" name="Nat. Commun.">
        <title>Thousands of microbial genomes shed light on interconnected biogeochemical processes in an aquifer system.</title>
        <authorList>
            <person name="Anantharaman K."/>
            <person name="Brown C.T."/>
            <person name="Hug L.A."/>
            <person name="Sharon I."/>
            <person name="Castelle C.J."/>
            <person name="Probst A.J."/>
            <person name="Thomas B.C."/>
            <person name="Singh A."/>
            <person name="Wilkins M.J."/>
            <person name="Karaoz U."/>
            <person name="Brodie E.L."/>
            <person name="Williams K.H."/>
            <person name="Hubbard S.S."/>
            <person name="Banfield J.F."/>
        </authorList>
    </citation>
    <scope>NUCLEOTIDE SEQUENCE [LARGE SCALE GENOMIC DNA]</scope>
</reference>
<keyword evidence="1" id="KW-0472">Membrane</keyword>
<protein>
    <submittedName>
        <fullName evidence="2">Uncharacterized protein</fullName>
    </submittedName>
</protein>
<evidence type="ECO:0000313" key="2">
    <source>
        <dbReference type="EMBL" id="OGM98838.1"/>
    </source>
</evidence>
<evidence type="ECO:0000256" key="1">
    <source>
        <dbReference type="SAM" id="Phobius"/>
    </source>
</evidence>
<name>A0A1F8EFK6_9BACT</name>
<feature type="transmembrane region" description="Helical" evidence="1">
    <location>
        <begin position="15"/>
        <end position="37"/>
    </location>
</feature>
<accession>A0A1F8EFK6</accession>
<dbReference type="EMBL" id="MGIZ01000031">
    <property type="protein sequence ID" value="OGM98838.1"/>
    <property type="molecule type" value="Genomic_DNA"/>
</dbReference>
<evidence type="ECO:0000313" key="3">
    <source>
        <dbReference type="Proteomes" id="UP000177594"/>
    </source>
</evidence>
<gene>
    <name evidence="2" type="ORF">A2817_02880</name>
</gene>
<comment type="caution">
    <text evidence="2">The sequence shown here is derived from an EMBL/GenBank/DDBJ whole genome shotgun (WGS) entry which is preliminary data.</text>
</comment>
<organism evidence="2 3">
    <name type="scientific">Candidatus Yanofskybacteria bacterium RIFCSPHIGHO2_01_FULL_39_8b</name>
    <dbReference type="NCBI Taxonomy" id="1802659"/>
    <lineage>
        <taxon>Bacteria</taxon>
        <taxon>Candidatus Yanofskyibacteriota</taxon>
    </lineage>
</organism>
<keyword evidence="1" id="KW-1133">Transmembrane helix</keyword>